<dbReference type="InterPro" id="IPR050595">
    <property type="entry name" value="Bact_response_regulator"/>
</dbReference>
<dbReference type="PROSITE" id="PS50110">
    <property type="entry name" value="RESPONSE_REGULATORY"/>
    <property type="match status" value="1"/>
</dbReference>
<dbReference type="AlphaFoldDB" id="A0A1G1Z539"/>
<feature type="domain" description="Response regulatory" evidence="3">
    <location>
        <begin position="9"/>
        <end position="125"/>
    </location>
</feature>
<dbReference type="SMART" id="SM00448">
    <property type="entry name" value="REC"/>
    <property type="match status" value="1"/>
</dbReference>
<dbReference type="STRING" id="1797690.A3B23_03565"/>
<dbReference type="PANTHER" id="PTHR44591:SF3">
    <property type="entry name" value="RESPONSE REGULATORY DOMAIN-CONTAINING PROTEIN"/>
    <property type="match status" value="1"/>
</dbReference>
<dbReference type="Gene3D" id="3.40.50.2300">
    <property type="match status" value="1"/>
</dbReference>
<gene>
    <name evidence="4" type="ORF">A3B23_03565</name>
</gene>
<evidence type="ECO:0000256" key="2">
    <source>
        <dbReference type="PROSITE-ProRule" id="PRU00169"/>
    </source>
</evidence>
<dbReference type="PANTHER" id="PTHR44591">
    <property type="entry name" value="STRESS RESPONSE REGULATOR PROTEIN 1"/>
    <property type="match status" value="1"/>
</dbReference>
<dbReference type="Pfam" id="PF00072">
    <property type="entry name" value="Response_reg"/>
    <property type="match status" value="1"/>
</dbReference>
<evidence type="ECO:0000256" key="1">
    <source>
        <dbReference type="ARBA" id="ARBA00022553"/>
    </source>
</evidence>
<dbReference type="EMBL" id="MHIY01000016">
    <property type="protein sequence ID" value="OGY59761.1"/>
    <property type="molecule type" value="Genomic_DNA"/>
</dbReference>
<dbReference type="CDD" id="cd17574">
    <property type="entry name" value="REC_OmpR"/>
    <property type="match status" value="1"/>
</dbReference>
<dbReference type="SUPFAM" id="SSF52172">
    <property type="entry name" value="CheY-like"/>
    <property type="match status" value="1"/>
</dbReference>
<dbReference type="Proteomes" id="UP000178744">
    <property type="component" value="Unassembled WGS sequence"/>
</dbReference>
<keyword evidence="1 2" id="KW-0597">Phosphoprotein</keyword>
<comment type="caution">
    <text evidence="4">The sequence shown here is derived from an EMBL/GenBank/DDBJ whole genome shotgun (WGS) entry which is preliminary data.</text>
</comment>
<protein>
    <recommendedName>
        <fullName evidence="3">Response regulatory domain-containing protein</fullName>
    </recommendedName>
</protein>
<dbReference type="InterPro" id="IPR001789">
    <property type="entry name" value="Sig_transdc_resp-reg_receiver"/>
</dbReference>
<sequence length="131" mass="14397">MDTVPIGKTVLLVEDDVFLSNLLSSRLMKAGISVLKAYDGEEALKSLRAQKPDLIVLDIIIPKKSGFELMEDMRGEPILKDTPVIIVSNLGQEADVERAKQYGIKGYFVKAQNSIDDIALAIKTYLETGSI</sequence>
<evidence type="ECO:0000313" key="4">
    <source>
        <dbReference type="EMBL" id="OGY59761.1"/>
    </source>
</evidence>
<reference evidence="4 5" key="1">
    <citation type="journal article" date="2016" name="Nat. Commun.">
        <title>Thousands of microbial genomes shed light on interconnected biogeochemical processes in an aquifer system.</title>
        <authorList>
            <person name="Anantharaman K."/>
            <person name="Brown C.T."/>
            <person name="Hug L.A."/>
            <person name="Sharon I."/>
            <person name="Castelle C.J."/>
            <person name="Probst A.J."/>
            <person name="Thomas B.C."/>
            <person name="Singh A."/>
            <person name="Wilkins M.J."/>
            <person name="Karaoz U."/>
            <person name="Brodie E.L."/>
            <person name="Williams K.H."/>
            <person name="Hubbard S.S."/>
            <person name="Banfield J.F."/>
        </authorList>
    </citation>
    <scope>NUCLEOTIDE SEQUENCE [LARGE SCALE GENOMIC DNA]</scope>
</reference>
<evidence type="ECO:0000259" key="3">
    <source>
        <dbReference type="PROSITE" id="PS50110"/>
    </source>
</evidence>
<dbReference type="GO" id="GO:0000160">
    <property type="term" value="P:phosphorelay signal transduction system"/>
    <property type="evidence" value="ECO:0007669"/>
    <property type="project" value="InterPro"/>
</dbReference>
<dbReference type="InterPro" id="IPR011006">
    <property type="entry name" value="CheY-like_superfamily"/>
</dbReference>
<accession>A0A1G1Z539</accession>
<organism evidence="4 5">
    <name type="scientific">Candidatus Colwellbacteria bacterium RIFCSPLOWO2_01_FULL_48_10</name>
    <dbReference type="NCBI Taxonomy" id="1797690"/>
    <lineage>
        <taxon>Bacteria</taxon>
        <taxon>Candidatus Colwelliibacteriota</taxon>
    </lineage>
</organism>
<feature type="modified residue" description="4-aspartylphosphate" evidence="2">
    <location>
        <position position="58"/>
    </location>
</feature>
<evidence type="ECO:0000313" key="5">
    <source>
        <dbReference type="Proteomes" id="UP000178744"/>
    </source>
</evidence>
<name>A0A1G1Z539_9BACT</name>
<proteinExistence type="predicted"/>